<dbReference type="EMBL" id="KV425559">
    <property type="protein sequence ID" value="KZT28061.1"/>
    <property type="molecule type" value="Genomic_DNA"/>
</dbReference>
<evidence type="ECO:0008006" key="3">
    <source>
        <dbReference type="Google" id="ProtNLM"/>
    </source>
</evidence>
<protein>
    <recommendedName>
        <fullName evidence="3">F-box domain-containing protein</fullName>
    </recommendedName>
</protein>
<accession>A0A165UF87</accession>
<organism evidence="1 2">
    <name type="scientific">Neolentinus lepideus HHB14362 ss-1</name>
    <dbReference type="NCBI Taxonomy" id="1314782"/>
    <lineage>
        <taxon>Eukaryota</taxon>
        <taxon>Fungi</taxon>
        <taxon>Dikarya</taxon>
        <taxon>Basidiomycota</taxon>
        <taxon>Agaricomycotina</taxon>
        <taxon>Agaricomycetes</taxon>
        <taxon>Gloeophyllales</taxon>
        <taxon>Gloeophyllaceae</taxon>
        <taxon>Neolentinus</taxon>
    </lineage>
</organism>
<proteinExistence type="predicted"/>
<dbReference type="OrthoDB" id="2631350at2759"/>
<evidence type="ECO:0000313" key="2">
    <source>
        <dbReference type="Proteomes" id="UP000076761"/>
    </source>
</evidence>
<dbReference type="STRING" id="1314782.A0A165UF87"/>
<name>A0A165UF87_9AGAM</name>
<keyword evidence="2" id="KW-1185">Reference proteome</keyword>
<sequence length="485" mass="55333">MERQHLIWIALTCKTFLDPALDILWSRIDSLTPLLKLLRGFQWAGDFYILTGHVSSDDLGRFERYANSVRELEYRRDEYLHSSIFHRLLATRSAPLLPNLRVLNWDDADPSSLEPFFLLSPSLERVEIKLAYSTKIVLKEDHALQAFICALMDKAPSLQHFAFSGALRRNYLQCLPMLAALRSVKLIGKAPLDECEGPIALTTPHMYYNFSILEHLTSLDIDVDGLQTFYDLHYYQFPALSQLRLSGNLSIIMSALDTISTGRLTRLALYFANTKPHDLPALFLQISRRFPQLTGLTVHAAMPSFRQLVEQLIFTDVLGSLLSLGSLQDVDMELENVALVMNNNDAASLAAAWPLLRTFSCHYSAVPNNDSPTLWCLLAFAYHCPLLLSLSMHVRMRMPPANTWEPPRVHGLKTIDLLEWPSDYIDVTQTAMILDRLFQKLDLATIMDESWRSSTWKAVFQAMLQRRSAWHVRDGTLHILSMPIM</sequence>
<gene>
    <name evidence="1" type="ORF">NEOLEDRAFT_1176223</name>
</gene>
<dbReference type="InterPro" id="IPR032675">
    <property type="entry name" value="LRR_dom_sf"/>
</dbReference>
<dbReference type="AlphaFoldDB" id="A0A165UF87"/>
<dbReference type="Proteomes" id="UP000076761">
    <property type="component" value="Unassembled WGS sequence"/>
</dbReference>
<dbReference type="SUPFAM" id="SSF52047">
    <property type="entry name" value="RNI-like"/>
    <property type="match status" value="1"/>
</dbReference>
<dbReference type="InParanoid" id="A0A165UF87"/>
<evidence type="ECO:0000313" key="1">
    <source>
        <dbReference type="EMBL" id="KZT28061.1"/>
    </source>
</evidence>
<reference evidence="1 2" key="1">
    <citation type="journal article" date="2016" name="Mol. Biol. Evol.">
        <title>Comparative Genomics of Early-Diverging Mushroom-Forming Fungi Provides Insights into the Origins of Lignocellulose Decay Capabilities.</title>
        <authorList>
            <person name="Nagy L.G."/>
            <person name="Riley R."/>
            <person name="Tritt A."/>
            <person name="Adam C."/>
            <person name="Daum C."/>
            <person name="Floudas D."/>
            <person name="Sun H."/>
            <person name="Yadav J.S."/>
            <person name="Pangilinan J."/>
            <person name="Larsson K.H."/>
            <person name="Matsuura K."/>
            <person name="Barry K."/>
            <person name="Labutti K."/>
            <person name="Kuo R."/>
            <person name="Ohm R.A."/>
            <person name="Bhattacharya S.S."/>
            <person name="Shirouzu T."/>
            <person name="Yoshinaga Y."/>
            <person name="Martin F.M."/>
            <person name="Grigoriev I.V."/>
            <person name="Hibbett D.S."/>
        </authorList>
    </citation>
    <scope>NUCLEOTIDE SEQUENCE [LARGE SCALE GENOMIC DNA]</scope>
    <source>
        <strain evidence="1 2">HHB14362 ss-1</strain>
    </source>
</reference>
<dbReference type="Gene3D" id="3.80.10.10">
    <property type="entry name" value="Ribonuclease Inhibitor"/>
    <property type="match status" value="1"/>
</dbReference>